<reference evidence="3 4" key="1">
    <citation type="submission" date="2024-10" db="EMBL/GenBank/DDBJ databases">
        <title>Draft genome assembly of a novel steroid transforming actinomycete isolated from African clawed frog Xenopus laevis.</title>
        <authorList>
            <person name="Bragin E."/>
            <person name="Kollerov V."/>
            <person name="Donova M.V."/>
        </authorList>
    </citation>
    <scope>NUCLEOTIDE SEQUENCE [LARGE SCALE GENOMIC DNA]</scope>
    <source>
        <strain evidence="3 4">MTOC-St3</strain>
    </source>
</reference>
<proteinExistence type="predicted"/>
<protein>
    <submittedName>
        <fullName evidence="3">Urease accessory protein UreD</fullName>
    </submittedName>
</protein>
<comment type="caution">
    <text evidence="3">The sequence shown here is derived from an EMBL/GenBank/DDBJ whole genome shotgun (WGS) entry which is preliminary data.</text>
</comment>
<evidence type="ECO:0000256" key="2">
    <source>
        <dbReference type="SAM" id="MobiDB-lite"/>
    </source>
</evidence>
<dbReference type="Pfam" id="PF01774">
    <property type="entry name" value="UreD"/>
    <property type="match status" value="1"/>
</dbReference>
<keyword evidence="1" id="KW-0143">Chaperone</keyword>
<feature type="region of interest" description="Disordered" evidence="2">
    <location>
        <begin position="1"/>
        <end position="20"/>
    </location>
</feature>
<dbReference type="RefSeq" id="WP_391928239.1">
    <property type="nucleotide sequence ID" value="NZ_JBIBXQ010000013.1"/>
</dbReference>
<evidence type="ECO:0000256" key="1">
    <source>
        <dbReference type="ARBA" id="ARBA00023186"/>
    </source>
</evidence>
<evidence type="ECO:0000313" key="4">
    <source>
        <dbReference type="Proteomes" id="UP001605990"/>
    </source>
</evidence>
<evidence type="ECO:0000313" key="3">
    <source>
        <dbReference type="EMBL" id="MFG6295904.1"/>
    </source>
</evidence>
<name>A0ABW7DZD9_STRRO</name>
<gene>
    <name evidence="3" type="ORF">ACGU38_11100</name>
</gene>
<accession>A0ABW7DZD9</accession>
<dbReference type="Proteomes" id="UP001605990">
    <property type="component" value="Unassembled WGS sequence"/>
</dbReference>
<dbReference type="EMBL" id="JBIENY010000180">
    <property type="protein sequence ID" value="MFG6295904.1"/>
    <property type="molecule type" value="Genomic_DNA"/>
</dbReference>
<feature type="region of interest" description="Disordered" evidence="2">
    <location>
        <begin position="56"/>
        <end position="157"/>
    </location>
</feature>
<organism evidence="3 4">
    <name type="scientific">Streptomyces rochei</name>
    <name type="common">Streptomyces parvullus</name>
    <dbReference type="NCBI Taxonomy" id="1928"/>
    <lineage>
        <taxon>Bacteria</taxon>
        <taxon>Bacillati</taxon>
        <taxon>Actinomycetota</taxon>
        <taxon>Actinomycetes</taxon>
        <taxon>Kitasatosporales</taxon>
        <taxon>Streptomycetaceae</taxon>
        <taxon>Streptomyces</taxon>
        <taxon>Streptomyces rochei group</taxon>
    </lineage>
</organism>
<keyword evidence="4" id="KW-1185">Reference proteome</keyword>
<feature type="compositionally biased region" description="Basic and acidic residues" evidence="2">
    <location>
        <begin position="134"/>
        <end position="146"/>
    </location>
</feature>
<dbReference type="InterPro" id="IPR002669">
    <property type="entry name" value="UreD"/>
</dbReference>
<sequence>MIAGARPSARGSTASLHGLPEPLISTRGSVLHQTFTVDLAPTSRLLMREEQLLGRSGEAPGHLTTRLTVRRGGRPLLDQHSAYGHPAPAWDGSAEGHAVLTPLADPKATPRPSSPPPSPRRRPSCAIYETSGGLRERRERRTEELRWCSGLGGPGAA</sequence>